<name>A0ACC2GE93_DALPE</name>
<gene>
    <name evidence="1" type="ORF">DPEC_G00174980</name>
</gene>
<sequence length="402" mass="44714">MSFSSRSYSSARALSVYGGAGGHGARISSAPAGGVYGASSSRGGLDMVNGLDLHGSASEKTTMQNLNDRLASYLDKVRLLEEENAEMEKKIKFWYSSHKVICHDHSTYLVTIADLRDKICFGAKAKAHTLLNMDNARLAAEDFKMKYDNEVAMRVAVEADSAGLRKVMDDMNLHLFDLETQYECLKEELVVFKRNHEEEVASVRTQVGGEVNVSVDAAPSQDLNAAMTEIRQHYESVSAKNRQELETWYQGKMATVEIEVVTNNEQLCSSLTELKETKSTLQRLQIELQSHLSMKSSLESTLSDTQNRYSAQLSGLQNMVTGLELQLSQLHANINQNKQEYDILLDIKTRLEAEIAEYRRLLDGEDQSITKVVTKTVKVVKTIVDGKVTGTTKEVDVVEVVS</sequence>
<dbReference type="Proteomes" id="UP001157502">
    <property type="component" value="Chromosome 14"/>
</dbReference>
<evidence type="ECO:0000313" key="1">
    <source>
        <dbReference type="EMBL" id="KAJ8001974.1"/>
    </source>
</evidence>
<proteinExistence type="predicted"/>
<organism evidence="1 2">
    <name type="scientific">Dallia pectoralis</name>
    <name type="common">Alaska blackfish</name>
    <dbReference type="NCBI Taxonomy" id="75939"/>
    <lineage>
        <taxon>Eukaryota</taxon>
        <taxon>Metazoa</taxon>
        <taxon>Chordata</taxon>
        <taxon>Craniata</taxon>
        <taxon>Vertebrata</taxon>
        <taxon>Euteleostomi</taxon>
        <taxon>Actinopterygii</taxon>
        <taxon>Neopterygii</taxon>
        <taxon>Teleostei</taxon>
        <taxon>Protacanthopterygii</taxon>
        <taxon>Esociformes</taxon>
        <taxon>Umbridae</taxon>
        <taxon>Dallia</taxon>
    </lineage>
</organism>
<evidence type="ECO:0000313" key="2">
    <source>
        <dbReference type="Proteomes" id="UP001157502"/>
    </source>
</evidence>
<protein>
    <submittedName>
        <fullName evidence="1">Uncharacterized protein</fullName>
    </submittedName>
</protein>
<keyword evidence="2" id="KW-1185">Reference proteome</keyword>
<dbReference type="EMBL" id="CM055741">
    <property type="protein sequence ID" value="KAJ8001974.1"/>
    <property type="molecule type" value="Genomic_DNA"/>
</dbReference>
<comment type="caution">
    <text evidence="1">The sequence shown here is derived from an EMBL/GenBank/DDBJ whole genome shotgun (WGS) entry which is preliminary data.</text>
</comment>
<accession>A0ACC2GE93</accession>
<reference evidence="1" key="1">
    <citation type="submission" date="2021-05" db="EMBL/GenBank/DDBJ databases">
        <authorList>
            <person name="Pan Q."/>
            <person name="Jouanno E."/>
            <person name="Zahm M."/>
            <person name="Klopp C."/>
            <person name="Cabau C."/>
            <person name="Louis A."/>
            <person name="Berthelot C."/>
            <person name="Parey E."/>
            <person name="Roest Crollius H."/>
            <person name="Montfort J."/>
            <person name="Robinson-Rechavi M."/>
            <person name="Bouchez O."/>
            <person name="Lampietro C."/>
            <person name="Lopez Roques C."/>
            <person name="Donnadieu C."/>
            <person name="Postlethwait J."/>
            <person name="Bobe J."/>
            <person name="Dillon D."/>
            <person name="Chandos A."/>
            <person name="von Hippel F."/>
            <person name="Guiguen Y."/>
        </authorList>
    </citation>
    <scope>NUCLEOTIDE SEQUENCE</scope>
    <source>
        <strain evidence="1">YG-Jan2019</strain>
    </source>
</reference>